<dbReference type="EMBL" id="ATMH01010676">
    <property type="protein sequence ID" value="EPY17103.1"/>
    <property type="molecule type" value="Genomic_DNA"/>
</dbReference>
<feature type="compositionally biased region" description="Low complexity" evidence="2">
    <location>
        <begin position="391"/>
        <end position="407"/>
    </location>
</feature>
<sequence>MLVQALRGEKEVLERQVHELERANGEIQQQVASFTLELQNDPLIKSAKETQARAQQLQEELVEAREEVQRLRDRLRDKEEEMGRYQMDILRSQLVLGGAAGAAGGPPTAEQAALRDEYASLRQSYETLCAQFEKERVRRHQRRSSRKAASVSSSASRSSSSSSNHAARRRRRRRGASTRPAPPPLPDAASAGTPSASYLLQEAELWRQKYLQLEQHLRTLLTERDRLRRELRVSQEAAAALQSEKQSLLDLNALLKAQLREASRLNSVAAAAPHSPSRASGVIAGSPGANQSRSVHTPELTEAERAYQNQQQRFAVDAVQPPSAPPGRGGVPSADVSQERLIALEEDIQMIKSQIAETRQRSAQHASRSATSLDKGRRPPSPLQPHTANDSRSVSRATAAASTSSPSIVRKKGNSLIRNYAYQ</sequence>
<evidence type="ECO:0000313" key="3">
    <source>
        <dbReference type="EMBL" id="EPY17103.1"/>
    </source>
</evidence>
<keyword evidence="1" id="KW-0175">Coiled coil</keyword>
<feature type="compositionally biased region" description="Polar residues" evidence="2">
    <location>
        <begin position="356"/>
        <end position="372"/>
    </location>
</feature>
<name>S9TLA2_9TRYP</name>
<evidence type="ECO:0000313" key="4">
    <source>
        <dbReference type="Proteomes" id="UP000015354"/>
    </source>
</evidence>
<feature type="region of interest" description="Disordered" evidence="2">
    <location>
        <begin position="356"/>
        <end position="414"/>
    </location>
</feature>
<feature type="compositionally biased region" description="Low complexity" evidence="2">
    <location>
        <begin position="147"/>
        <end position="165"/>
    </location>
</feature>
<proteinExistence type="predicted"/>
<dbReference type="OrthoDB" id="250544at2759"/>
<evidence type="ECO:0000256" key="1">
    <source>
        <dbReference type="SAM" id="Coils"/>
    </source>
</evidence>
<feature type="coiled-coil region" evidence="1">
    <location>
        <begin position="3"/>
        <end position="88"/>
    </location>
</feature>
<evidence type="ECO:0000256" key="2">
    <source>
        <dbReference type="SAM" id="MobiDB-lite"/>
    </source>
</evidence>
<organism evidence="3 4">
    <name type="scientific">Strigomonas culicis</name>
    <dbReference type="NCBI Taxonomy" id="28005"/>
    <lineage>
        <taxon>Eukaryota</taxon>
        <taxon>Discoba</taxon>
        <taxon>Euglenozoa</taxon>
        <taxon>Kinetoplastea</taxon>
        <taxon>Metakinetoplastina</taxon>
        <taxon>Trypanosomatida</taxon>
        <taxon>Trypanosomatidae</taxon>
        <taxon>Strigomonadinae</taxon>
        <taxon>Strigomonas</taxon>
    </lineage>
</organism>
<keyword evidence="4" id="KW-1185">Reference proteome</keyword>
<dbReference type="Proteomes" id="UP000015354">
    <property type="component" value="Unassembled WGS sequence"/>
</dbReference>
<feature type="compositionally biased region" description="Basic residues" evidence="2">
    <location>
        <begin position="137"/>
        <end position="146"/>
    </location>
</feature>
<accession>S9TLA2</accession>
<comment type="caution">
    <text evidence="3">The sequence shown here is derived from an EMBL/GenBank/DDBJ whole genome shotgun (WGS) entry which is preliminary data.</text>
</comment>
<feature type="region of interest" description="Disordered" evidence="2">
    <location>
        <begin position="270"/>
        <end position="297"/>
    </location>
</feature>
<protein>
    <submittedName>
        <fullName evidence="3">Peptidoglycan-binding protein lysin domain-containing protein</fullName>
    </submittedName>
</protein>
<reference evidence="3 4" key="1">
    <citation type="journal article" date="2013" name="PLoS ONE">
        <title>Predicting the Proteins of Angomonas deanei, Strigomonas culicis and Their Respective Endosymbionts Reveals New Aspects of the Trypanosomatidae Family.</title>
        <authorList>
            <person name="Motta M.C."/>
            <person name="Martins A.C."/>
            <person name="de Souza S.S."/>
            <person name="Catta-Preta C.M."/>
            <person name="Silva R."/>
            <person name="Klein C.C."/>
            <person name="de Almeida L.G."/>
            <person name="de Lima Cunha O."/>
            <person name="Ciapina L.P."/>
            <person name="Brocchi M."/>
            <person name="Colabardini A.C."/>
            <person name="de Araujo Lima B."/>
            <person name="Machado C.R."/>
            <person name="de Almeida Soares C.M."/>
            <person name="Probst C.M."/>
            <person name="de Menezes C.B."/>
            <person name="Thompson C.E."/>
            <person name="Bartholomeu D.C."/>
            <person name="Gradia D.F."/>
            <person name="Pavoni D.P."/>
            <person name="Grisard E.C."/>
            <person name="Fantinatti-Garboggini F."/>
            <person name="Marchini F.K."/>
            <person name="Rodrigues-Luiz G.F."/>
            <person name="Wagner G."/>
            <person name="Goldman G.H."/>
            <person name="Fietto J.L."/>
            <person name="Elias M.C."/>
            <person name="Goldman M.H."/>
            <person name="Sagot M.F."/>
            <person name="Pereira M."/>
            <person name="Stoco P.H."/>
            <person name="de Mendonca-Neto R.P."/>
            <person name="Teixeira S.M."/>
            <person name="Maciel T.E."/>
            <person name="de Oliveira Mendes T.A."/>
            <person name="Urmenyi T.P."/>
            <person name="de Souza W."/>
            <person name="Schenkman S."/>
            <person name="de Vasconcelos A.T."/>
        </authorList>
    </citation>
    <scope>NUCLEOTIDE SEQUENCE [LARGE SCALE GENOMIC DNA]</scope>
</reference>
<feature type="compositionally biased region" description="Basic residues" evidence="2">
    <location>
        <begin position="166"/>
        <end position="176"/>
    </location>
</feature>
<dbReference type="AlphaFoldDB" id="S9TLA2"/>
<feature type="region of interest" description="Disordered" evidence="2">
    <location>
        <begin position="136"/>
        <end position="193"/>
    </location>
</feature>
<feature type="coiled-coil region" evidence="1">
    <location>
        <begin position="210"/>
        <end position="258"/>
    </location>
</feature>
<gene>
    <name evidence="3" type="ORF">STCU_10819</name>
</gene>
<feature type="compositionally biased region" description="Low complexity" evidence="2">
    <location>
        <begin position="270"/>
        <end position="280"/>
    </location>
</feature>